<evidence type="ECO:0000256" key="1">
    <source>
        <dbReference type="SAM" id="Phobius"/>
    </source>
</evidence>
<organism evidence="2 3">
    <name type="scientific">Neorhizobium huautlense</name>
    <dbReference type="NCBI Taxonomy" id="67774"/>
    <lineage>
        <taxon>Bacteria</taxon>
        <taxon>Pseudomonadati</taxon>
        <taxon>Pseudomonadota</taxon>
        <taxon>Alphaproteobacteria</taxon>
        <taxon>Hyphomicrobiales</taxon>
        <taxon>Rhizobiaceae</taxon>
        <taxon>Rhizobium/Agrobacterium group</taxon>
        <taxon>Neorhizobium</taxon>
    </lineage>
</organism>
<evidence type="ECO:0008006" key="4">
    <source>
        <dbReference type="Google" id="ProtNLM"/>
    </source>
</evidence>
<protein>
    <recommendedName>
        <fullName evidence="4">Zinc ribbon domain-containing protein</fullName>
    </recommendedName>
</protein>
<keyword evidence="1" id="KW-0812">Transmembrane</keyword>
<proteinExistence type="predicted"/>
<keyword evidence="1" id="KW-0472">Membrane</keyword>
<accession>A0ABT9Q0H6</accession>
<keyword evidence="1" id="KW-1133">Transmembrane helix</keyword>
<evidence type="ECO:0000313" key="3">
    <source>
        <dbReference type="Proteomes" id="UP001241472"/>
    </source>
</evidence>
<dbReference type="EMBL" id="JAUSRF010000024">
    <property type="protein sequence ID" value="MDP9840236.1"/>
    <property type="molecule type" value="Genomic_DNA"/>
</dbReference>
<dbReference type="RefSeq" id="WP_306839649.1">
    <property type="nucleotide sequence ID" value="NZ_JAUSRF010000024.1"/>
</dbReference>
<evidence type="ECO:0000313" key="2">
    <source>
        <dbReference type="EMBL" id="MDP9840236.1"/>
    </source>
</evidence>
<comment type="caution">
    <text evidence="2">The sequence shown here is derived from an EMBL/GenBank/DDBJ whole genome shotgun (WGS) entry which is preliminary data.</text>
</comment>
<sequence length="87" mass="9445">MALLMCTDCQGTVSSNAMTCVHCGNILRKDVPGFLGSILRLFYAVFTIGIVIVAILLLEDVGRYNPGAVFMVPLKRVASIRPHILLP</sequence>
<gene>
    <name evidence="2" type="ORF">J2T09_005020</name>
</gene>
<dbReference type="Proteomes" id="UP001241472">
    <property type="component" value="Unassembled WGS sequence"/>
</dbReference>
<feature type="transmembrane region" description="Helical" evidence="1">
    <location>
        <begin position="38"/>
        <end position="58"/>
    </location>
</feature>
<keyword evidence="3" id="KW-1185">Reference proteome</keyword>
<reference evidence="2 3" key="1">
    <citation type="submission" date="2023-07" db="EMBL/GenBank/DDBJ databases">
        <title>Sorghum-associated microbial communities from plants grown in Nebraska, USA.</title>
        <authorList>
            <person name="Schachtman D."/>
        </authorList>
    </citation>
    <scope>NUCLEOTIDE SEQUENCE [LARGE SCALE GENOMIC DNA]</scope>
    <source>
        <strain evidence="2 3">DS1307</strain>
    </source>
</reference>
<name>A0ABT9Q0H6_9HYPH</name>